<dbReference type="Gene3D" id="3.30.460.80">
    <property type="entry name" value="NADH:ubiquinone oxidoreductase, 30kDa subunit"/>
    <property type="match status" value="1"/>
</dbReference>
<dbReference type="NCBIfam" id="NF004730">
    <property type="entry name" value="PRK06074.1-1"/>
    <property type="match status" value="1"/>
</dbReference>
<comment type="similarity">
    <text evidence="1 3 4">Belongs to the complex I 30 kDa subunit family.</text>
</comment>
<accession>A0ABS1CBG1</accession>
<dbReference type="PANTHER" id="PTHR10884:SF14">
    <property type="entry name" value="NADH DEHYDROGENASE [UBIQUINONE] IRON-SULFUR PROTEIN 3, MITOCHONDRIAL"/>
    <property type="match status" value="1"/>
</dbReference>
<keyword evidence="3" id="KW-0472">Membrane</keyword>
<comment type="caution">
    <text evidence="7">The sequence shown here is derived from an EMBL/GenBank/DDBJ whole genome shotgun (WGS) entry which is preliminary data.</text>
</comment>
<comment type="catalytic activity">
    <reaction evidence="3 5">
        <text>a quinone + NADH + 5 H(+)(in) = a quinol + NAD(+) + 4 H(+)(out)</text>
        <dbReference type="Rhea" id="RHEA:57888"/>
        <dbReference type="ChEBI" id="CHEBI:15378"/>
        <dbReference type="ChEBI" id="CHEBI:24646"/>
        <dbReference type="ChEBI" id="CHEBI:57540"/>
        <dbReference type="ChEBI" id="CHEBI:57945"/>
        <dbReference type="ChEBI" id="CHEBI:132124"/>
    </reaction>
</comment>
<evidence type="ECO:0000256" key="5">
    <source>
        <dbReference type="RuleBase" id="RU003582"/>
    </source>
</evidence>
<evidence type="ECO:0000259" key="6">
    <source>
        <dbReference type="Pfam" id="PF00329"/>
    </source>
</evidence>
<keyword evidence="8" id="KW-1185">Reference proteome</keyword>
<keyword evidence="3 5" id="KW-0874">Quinone</keyword>
<dbReference type="InterPro" id="IPR010218">
    <property type="entry name" value="NADH_DH_suC"/>
</dbReference>
<keyword evidence="2 3" id="KW-0813">Transport</keyword>
<keyword evidence="3 4" id="KW-0520">NAD</keyword>
<comment type="function">
    <text evidence="3">NDH-1 shuttles electrons from NADH, via FMN and iron-sulfur (Fe-S) centers, to quinones in the respiratory chain. The immediate electron acceptor for the enzyme in this species is believed to be ubiquinone. Couples the redox reaction to proton translocation (for every two electrons transferred, four hydrogen ions are translocated across the cytoplasmic membrane), and thus conserves the redox energy in a proton gradient.</text>
</comment>
<name>A0ABS1CBG1_9GAMM</name>
<sequence>MSDTIASTGDARLDALVHVLQSRWQGEGFELQSALGELTLTVPAAEVKGVCTQLRDDSALRFEQLIDLCGVDYAAYGKSEWATEEASTTGFGRGVDRDVELDADDPQRFAVVYHLLSLEYNRRLRVKVYAGGAQPMVDSVLDIWTAADWFEREAFDLFGILFRGHPDLRRILTDYGFVGYPFRKDFPLSGHVAMRYDPEQGRVLYEPVEIEPRVLVPKVIRNDSRYLTEEQAQAAREAKDATGKAANA</sequence>
<evidence type="ECO:0000256" key="3">
    <source>
        <dbReference type="HAMAP-Rule" id="MF_01357"/>
    </source>
</evidence>
<dbReference type="EC" id="7.1.1.-" evidence="3"/>
<dbReference type="Proteomes" id="UP000748752">
    <property type="component" value="Unassembled WGS sequence"/>
</dbReference>
<comment type="subcellular location">
    <subcellularLocation>
        <location evidence="3">Cell membrane</location>
        <topology evidence="3">Peripheral membrane protein</topology>
        <orientation evidence="3">Cytoplasmic side</orientation>
    </subcellularLocation>
</comment>
<protein>
    <recommendedName>
        <fullName evidence="3">NADH-quinone oxidoreductase subunit C</fullName>
        <ecNumber evidence="3">7.1.1.-</ecNumber>
    </recommendedName>
    <alternativeName>
        <fullName evidence="3">NADH dehydrogenase I subunit C</fullName>
    </alternativeName>
    <alternativeName>
        <fullName evidence="3">NDH-1 subunit C</fullName>
    </alternativeName>
</protein>
<feature type="domain" description="NADH:ubiquinone oxidoreductase 30kDa subunit" evidence="6">
    <location>
        <begin position="40"/>
        <end position="191"/>
    </location>
</feature>
<dbReference type="SUPFAM" id="SSF143243">
    <property type="entry name" value="Nqo5-like"/>
    <property type="match status" value="1"/>
</dbReference>
<dbReference type="HAMAP" id="MF_01357">
    <property type="entry name" value="NDH1_NuoC"/>
    <property type="match status" value="1"/>
</dbReference>
<organism evidence="7 8">
    <name type="scientific">Thiohalocapsa halophila</name>
    <dbReference type="NCBI Taxonomy" id="69359"/>
    <lineage>
        <taxon>Bacteria</taxon>
        <taxon>Pseudomonadati</taxon>
        <taxon>Pseudomonadota</taxon>
        <taxon>Gammaproteobacteria</taxon>
        <taxon>Chromatiales</taxon>
        <taxon>Chromatiaceae</taxon>
        <taxon>Thiohalocapsa</taxon>
    </lineage>
</organism>
<dbReference type="Pfam" id="PF00329">
    <property type="entry name" value="Complex1_30kDa"/>
    <property type="match status" value="1"/>
</dbReference>
<dbReference type="InterPro" id="IPR037232">
    <property type="entry name" value="NADH_quin_OxRdtase_su_C/D-like"/>
</dbReference>
<dbReference type="PANTHER" id="PTHR10884">
    <property type="entry name" value="NADH DEHYDROGENASE UBIQUINONE IRON-SULFUR PROTEIN 3"/>
    <property type="match status" value="1"/>
</dbReference>
<keyword evidence="3" id="KW-0830">Ubiquinone</keyword>
<reference evidence="7 8" key="1">
    <citation type="journal article" date="2020" name="Microorganisms">
        <title>Osmotic Adaptation and Compatible Solute Biosynthesis of Phototrophic Bacteria as Revealed from Genome Analyses.</title>
        <authorList>
            <person name="Imhoff J.F."/>
            <person name="Rahn T."/>
            <person name="Kunzel S."/>
            <person name="Keller A."/>
            <person name="Neulinger S.C."/>
        </authorList>
    </citation>
    <scope>NUCLEOTIDE SEQUENCE [LARGE SCALE GENOMIC DNA]</scope>
    <source>
        <strain evidence="7 8">DSM 6210</strain>
    </source>
</reference>
<evidence type="ECO:0000313" key="8">
    <source>
        <dbReference type="Proteomes" id="UP000748752"/>
    </source>
</evidence>
<dbReference type="PROSITE" id="PS00542">
    <property type="entry name" value="COMPLEX1_30K"/>
    <property type="match status" value="1"/>
</dbReference>
<proteinExistence type="inferred from homology"/>
<comment type="subunit">
    <text evidence="3">NDH-1 is composed of 14 different subunits. Subunits NuoB, C, D, E, F, and G constitute the peripheral sector of the complex.</text>
</comment>
<dbReference type="InterPro" id="IPR020396">
    <property type="entry name" value="NADH_UbQ_OxRdtase_CS"/>
</dbReference>
<dbReference type="RefSeq" id="WP_200233022.1">
    <property type="nucleotide sequence ID" value="NZ_NRRV01000001.1"/>
</dbReference>
<evidence type="ECO:0000256" key="1">
    <source>
        <dbReference type="ARBA" id="ARBA00007569"/>
    </source>
</evidence>
<evidence type="ECO:0000256" key="2">
    <source>
        <dbReference type="ARBA" id="ARBA00022448"/>
    </source>
</evidence>
<evidence type="ECO:0000313" key="7">
    <source>
        <dbReference type="EMBL" id="MBK1629266.1"/>
    </source>
</evidence>
<dbReference type="InterPro" id="IPR001268">
    <property type="entry name" value="NADH_UbQ_OxRdtase_30kDa_su"/>
</dbReference>
<keyword evidence="3 4" id="KW-1278">Translocase</keyword>
<dbReference type="EMBL" id="NRRV01000001">
    <property type="protein sequence ID" value="MBK1629266.1"/>
    <property type="molecule type" value="Genomic_DNA"/>
</dbReference>
<evidence type="ECO:0000256" key="4">
    <source>
        <dbReference type="RuleBase" id="RU003456"/>
    </source>
</evidence>
<gene>
    <name evidence="3" type="primary">nuoC</name>
    <name evidence="7" type="ORF">CKO31_00660</name>
</gene>
<keyword evidence="3" id="KW-1003">Cell membrane</keyword>